<reference evidence="1 2" key="1">
    <citation type="submission" date="2019-01" db="EMBL/GenBank/DDBJ databases">
        <authorList>
            <person name="Chen W.-M."/>
        </authorList>
    </citation>
    <scope>NUCLEOTIDE SEQUENCE [LARGE SCALE GENOMIC DNA]</scope>
    <source>
        <strain evidence="1 2">BBQ-12</strain>
    </source>
</reference>
<dbReference type="EMBL" id="SACJ01000006">
    <property type="protein sequence ID" value="RVT75391.1"/>
    <property type="molecule type" value="Genomic_DNA"/>
</dbReference>
<organism evidence="1 2">
    <name type="scientific">Flavobacterium sufflavum</name>
    <dbReference type="NCBI Taxonomy" id="1921138"/>
    <lineage>
        <taxon>Bacteria</taxon>
        <taxon>Pseudomonadati</taxon>
        <taxon>Bacteroidota</taxon>
        <taxon>Flavobacteriia</taxon>
        <taxon>Flavobacteriales</taxon>
        <taxon>Flavobacteriaceae</taxon>
        <taxon>Flavobacterium</taxon>
    </lineage>
</organism>
<dbReference type="OrthoDB" id="68731at2"/>
<comment type="caution">
    <text evidence="1">The sequence shown here is derived from an EMBL/GenBank/DDBJ whole genome shotgun (WGS) entry which is preliminary data.</text>
</comment>
<keyword evidence="2" id="KW-1185">Reference proteome</keyword>
<dbReference type="InterPro" id="IPR034660">
    <property type="entry name" value="DinB/YfiT-like"/>
</dbReference>
<dbReference type="Proteomes" id="UP000285211">
    <property type="component" value="Unassembled WGS sequence"/>
</dbReference>
<dbReference type="InterPro" id="IPR011466">
    <property type="entry name" value="DUF1572"/>
</dbReference>
<protein>
    <submittedName>
        <fullName evidence="1">DUF1572 domain-containing protein</fullName>
    </submittedName>
</protein>
<evidence type="ECO:0000313" key="1">
    <source>
        <dbReference type="EMBL" id="RVT75391.1"/>
    </source>
</evidence>
<dbReference type="AlphaFoldDB" id="A0A3S2XCL5"/>
<accession>A0A3S2XCL5</accession>
<dbReference type="SUPFAM" id="SSF109854">
    <property type="entry name" value="DinB/YfiT-like putative metalloenzymes"/>
    <property type="match status" value="1"/>
</dbReference>
<proteinExistence type="predicted"/>
<dbReference type="Pfam" id="PF07609">
    <property type="entry name" value="DUF1572"/>
    <property type="match status" value="1"/>
</dbReference>
<gene>
    <name evidence="1" type="ORF">EOD40_11565</name>
</gene>
<sequence length="192" mass="22773">MDINYLESAKKQFEYYKILGDKTFAQIPDEKLFWKFNDESNNIAIIIKHLSGNMLSRWTDFLNSDGEKEWRQRDAEFENDIKTKEELIQKWNEGWDCLFKALNALKEKDLSKTIYIRNQGHSVTEAINRQLAHYPYHVGQIVFIGKMICNEKWTSLSIPKGNSTNYNAEKFSKPKHNEHFTEEFLKNKPKDE</sequence>
<name>A0A3S2XCL5_9FLAO</name>
<evidence type="ECO:0000313" key="2">
    <source>
        <dbReference type="Proteomes" id="UP000285211"/>
    </source>
</evidence>
<dbReference type="Gene3D" id="1.20.120.450">
    <property type="entry name" value="dinb family like domain"/>
    <property type="match status" value="1"/>
</dbReference>
<dbReference type="RefSeq" id="WP_128195680.1">
    <property type="nucleotide sequence ID" value="NZ_SACJ01000006.1"/>
</dbReference>